<comment type="caution">
    <text evidence="5">The sequence shown here is derived from an EMBL/GenBank/DDBJ whole genome shotgun (WGS) entry which is preliminary data.</text>
</comment>
<evidence type="ECO:0000313" key="6">
    <source>
        <dbReference type="Proteomes" id="UP001224775"/>
    </source>
</evidence>
<keyword evidence="5" id="KW-0328">Glycosyltransferase</keyword>
<protein>
    <submittedName>
        <fullName evidence="5">Protein O-glucosyltransferase</fullName>
        <ecNumber evidence="5">2.4.2.-</ecNumber>
    </submittedName>
</protein>
<dbReference type="SMART" id="SM00672">
    <property type="entry name" value="CAP10"/>
    <property type="match status" value="1"/>
</dbReference>
<feature type="non-terminal residue" evidence="5">
    <location>
        <position position="1"/>
    </location>
</feature>
<organism evidence="5 6">
    <name type="scientific">Skeletonema marinoi</name>
    <dbReference type="NCBI Taxonomy" id="267567"/>
    <lineage>
        <taxon>Eukaryota</taxon>
        <taxon>Sar</taxon>
        <taxon>Stramenopiles</taxon>
        <taxon>Ochrophyta</taxon>
        <taxon>Bacillariophyta</taxon>
        <taxon>Coscinodiscophyceae</taxon>
        <taxon>Thalassiosirophycidae</taxon>
        <taxon>Thalassiosirales</taxon>
        <taxon>Skeletonemataceae</taxon>
        <taxon>Skeletonema</taxon>
        <taxon>Skeletonema marinoi-dohrnii complex</taxon>
    </lineage>
</organism>
<feature type="region of interest" description="Disordered" evidence="3">
    <location>
        <begin position="207"/>
        <end position="230"/>
    </location>
</feature>
<keyword evidence="2 5" id="KW-0808">Transferase</keyword>
<reference evidence="5" key="1">
    <citation type="submission" date="2023-06" db="EMBL/GenBank/DDBJ databases">
        <title>Survivors Of The Sea: Transcriptome response of Skeletonema marinoi to long-term dormancy.</title>
        <authorList>
            <person name="Pinder M.I.M."/>
            <person name="Kourtchenko O."/>
            <person name="Robertson E.K."/>
            <person name="Larsson T."/>
            <person name="Maumus F."/>
            <person name="Osuna-Cruz C.M."/>
            <person name="Vancaester E."/>
            <person name="Stenow R."/>
            <person name="Vandepoele K."/>
            <person name="Ploug H."/>
            <person name="Bruchert V."/>
            <person name="Godhe A."/>
            <person name="Topel M."/>
        </authorList>
    </citation>
    <scope>NUCLEOTIDE SEQUENCE</scope>
    <source>
        <strain evidence="5">R05AC</strain>
    </source>
</reference>
<keyword evidence="6" id="KW-1185">Reference proteome</keyword>
<dbReference type="Proteomes" id="UP001224775">
    <property type="component" value="Unassembled WGS sequence"/>
</dbReference>
<dbReference type="PANTHER" id="PTHR12203:SF35">
    <property type="entry name" value="PROTEIN O-GLUCOSYLTRANSFERASE 1"/>
    <property type="match status" value="1"/>
</dbReference>
<dbReference type="InterPro" id="IPR006598">
    <property type="entry name" value="CAP10"/>
</dbReference>
<dbReference type="PANTHER" id="PTHR12203">
    <property type="entry name" value="KDEL LYS-ASP-GLU-LEU CONTAINING - RELATED"/>
    <property type="match status" value="1"/>
</dbReference>
<proteinExistence type="inferred from homology"/>
<feature type="domain" description="Glycosyl transferase CAP10" evidence="4">
    <location>
        <begin position="1"/>
        <end position="195"/>
    </location>
</feature>
<evidence type="ECO:0000259" key="4">
    <source>
        <dbReference type="SMART" id="SM00672"/>
    </source>
</evidence>
<accession>A0AAD8Y843</accession>
<evidence type="ECO:0000256" key="1">
    <source>
        <dbReference type="ARBA" id="ARBA00010118"/>
    </source>
</evidence>
<evidence type="ECO:0000256" key="3">
    <source>
        <dbReference type="SAM" id="MobiDB-lite"/>
    </source>
</evidence>
<dbReference type="AlphaFoldDB" id="A0AAD8Y843"/>
<dbReference type="EC" id="2.4.2.-" evidence="5"/>
<name>A0AAD8Y843_9STRA</name>
<gene>
    <name evidence="5" type="ORF">QTG54_008165</name>
</gene>
<sequence>IVKKGKEVPWSEKLSKVFWRGATTYNEKAGTSRLDYLAQWINYDDNHTDIAFSNVVQMRTDFKREYVKSQYFRKKQSLLEMNRYKYLLSIEGNDVATGLKWMLYSNSVVFMSRPTVATWAMEDLLVPFVHYIPLANDYSNLLEMVKWASEHDEACQEISKRATEFMEHLWLSKQAKRDTRYLQKSLVTSYVNQFDDALCKCAPDTKKKRVNSNGVHQSAEDTSENSTMLVNDTLRLRGSVHSRA</sequence>
<dbReference type="EMBL" id="JATAAI010000014">
    <property type="protein sequence ID" value="KAK1740913.1"/>
    <property type="molecule type" value="Genomic_DNA"/>
</dbReference>
<evidence type="ECO:0000313" key="5">
    <source>
        <dbReference type="EMBL" id="KAK1740913.1"/>
    </source>
</evidence>
<dbReference type="InterPro" id="IPR051091">
    <property type="entry name" value="O-Glucosyltr/Glycosyltrsf_90"/>
</dbReference>
<dbReference type="Pfam" id="PF05686">
    <property type="entry name" value="Glyco_transf_90"/>
    <property type="match status" value="1"/>
</dbReference>
<evidence type="ECO:0000256" key="2">
    <source>
        <dbReference type="ARBA" id="ARBA00022679"/>
    </source>
</evidence>
<dbReference type="GO" id="GO:0016757">
    <property type="term" value="F:glycosyltransferase activity"/>
    <property type="evidence" value="ECO:0007669"/>
    <property type="project" value="UniProtKB-KW"/>
</dbReference>
<comment type="similarity">
    <text evidence="1">Belongs to the glycosyltransferase 90 family.</text>
</comment>